<proteinExistence type="predicted"/>
<gene>
    <name evidence="9" type="primary">PTI6</name>
    <name evidence="9" type="ORF">HannXRQ_Chr01g0012731</name>
    <name evidence="8" type="ORF">HanXRQr2_Chr01g0019471</name>
</gene>
<dbReference type="SUPFAM" id="SSF54171">
    <property type="entry name" value="DNA-binding domain"/>
    <property type="match status" value="1"/>
</dbReference>
<evidence type="ECO:0000313" key="9">
    <source>
        <dbReference type="EMBL" id="OTG36887.1"/>
    </source>
</evidence>
<dbReference type="Pfam" id="PF00847">
    <property type="entry name" value="AP2"/>
    <property type="match status" value="1"/>
</dbReference>
<dbReference type="GO" id="GO:0010104">
    <property type="term" value="P:regulation of ethylene-activated signaling pathway"/>
    <property type="evidence" value="ECO:0000318"/>
    <property type="project" value="GO_Central"/>
</dbReference>
<comment type="subcellular location">
    <subcellularLocation>
        <location evidence="1">Nucleus</location>
    </subcellularLocation>
</comment>
<organism evidence="9 10">
    <name type="scientific">Helianthus annuus</name>
    <name type="common">Common sunflower</name>
    <dbReference type="NCBI Taxonomy" id="4232"/>
    <lineage>
        <taxon>Eukaryota</taxon>
        <taxon>Viridiplantae</taxon>
        <taxon>Streptophyta</taxon>
        <taxon>Embryophyta</taxon>
        <taxon>Tracheophyta</taxon>
        <taxon>Spermatophyta</taxon>
        <taxon>Magnoliopsida</taxon>
        <taxon>eudicotyledons</taxon>
        <taxon>Gunneridae</taxon>
        <taxon>Pentapetalae</taxon>
        <taxon>asterids</taxon>
        <taxon>campanulids</taxon>
        <taxon>Asterales</taxon>
        <taxon>Asteraceae</taxon>
        <taxon>Asteroideae</taxon>
        <taxon>Heliantheae alliance</taxon>
        <taxon>Heliantheae</taxon>
        <taxon>Helianthus</taxon>
    </lineage>
</organism>
<dbReference type="EMBL" id="CM007890">
    <property type="protein sequence ID" value="OTG36887.1"/>
    <property type="molecule type" value="Genomic_DNA"/>
</dbReference>
<dbReference type="GO" id="GO:0003700">
    <property type="term" value="F:DNA-binding transcription factor activity"/>
    <property type="evidence" value="ECO:0000318"/>
    <property type="project" value="GO_Central"/>
</dbReference>
<dbReference type="EMBL" id="MNCJ02000316">
    <property type="protein sequence ID" value="KAF5821833.1"/>
    <property type="molecule type" value="Genomic_DNA"/>
</dbReference>
<name>A0A251VMS9_HELAN</name>
<evidence type="ECO:0000313" key="8">
    <source>
        <dbReference type="EMBL" id="KAF5821833.1"/>
    </source>
</evidence>
<dbReference type="SMART" id="SM00380">
    <property type="entry name" value="AP2"/>
    <property type="match status" value="1"/>
</dbReference>
<dbReference type="InterPro" id="IPR016177">
    <property type="entry name" value="DNA-bd_dom_sf"/>
</dbReference>
<dbReference type="OrthoDB" id="682005at2759"/>
<evidence type="ECO:0000256" key="5">
    <source>
        <dbReference type="ARBA" id="ARBA00023163"/>
    </source>
</evidence>
<reference evidence="8 10" key="1">
    <citation type="journal article" date="2017" name="Nature">
        <title>The sunflower genome provides insights into oil metabolism, flowering and Asterid evolution.</title>
        <authorList>
            <person name="Badouin H."/>
            <person name="Gouzy J."/>
            <person name="Grassa C.J."/>
            <person name="Murat F."/>
            <person name="Staton S.E."/>
            <person name="Cottret L."/>
            <person name="Lelandais-Briere C."/>
            <person name="Owens G.L."/>
            <person name="Carrere S."/>
            <person name="Mayjonade B."/>
            <person name="Legrand L."/>
            <person name="Gill N."/>
            <person name="Kane N.C."/>
            <person name="Bowers J.E."/>
            <person name="Hubner S."/>
            <person name="Bellec A."/>
            <person name="Berard A."/>
            <person name="Berges H."/>
            <person name="Blanchet N."/>
            <person name="Boniface M.C."/>
            <person name="Brunel D."/>
            <person name="Catrice O."/>
            <person name="Chaidir N."/>
            <person name="Claudel C."/>
            <person name="Donnadieu C."/>
            <person name="Faraut T."/>
            <person name="Fievet G."/>
            <person name="Helmstetter N."/>
            <person name="King M."/>
            <person name="Knapp S.J."/>
            <person name="Lai Z."/>
            <person name="Le Paslier M.C."/>
            <person name="Lippi Y."/>
            <person name="Lorenzon L."/>
            <person name="Mandel J.R."/>
            <person name="Marage G."/>
            <person name="Marchand G."/>
            <person name="Marquand E."/>
            <person name="Bret-Mestries E."/>
            <person name="Morien E."/>
            <person name="Nambeesan S."/>
            <person name="Nguyen T."/>
            <person name="Pegot-Espagnet P."/>
            <person name="Pouilly N."/>
            <person name="Raftis F."/>
            <person name="Sallet E."/>
            <person name="Schiex T."/>
            <person name="Thomas J."/>
            <person name="Vandecasteele C."/>
            <person name="Vares D."/>
            <person name="Vear F."/>
            <person name="Vautrin S."/>
            <person name="Crespi M."/>
            <person name="Mangin B."/>
            <person name="Burke J.M."/>
            <person name="Salse J."/>
            <person name="Munos S."/>
            <person name="Vincourt P."/>
            <person name="Rieseberg L.H."/>
            <person name="Langlade N.B."/>
        </authorList>
    </citation>
    <scope>NUCLEOTIDE SEQUENCE [LARGE SCALE GENOMIC DNA]</scope>
    <source>
        <strain evidence="10">cv. SF193</strain>
        <tissue evidence="8">Leaves</tissue>
    </source>
</reference>
<dbReference type="Gene3D" id="3.30.730.10">
    <property type="entry name" value="AP2/ERF domain"/>
    <property type="match status" value="1"/>
</dbReference>
<dbReference type="Proteomes" id="UP000215914">
    <property type="component" value="Chromosome 1"/>
</dbReference>
<dbReference type="PROSITE" id="PS51032">
    <property type="entry name" value="AP2_ERF"/>
    <property type="match status" value="1"/>
</dbReference>
<keyword evidence="6" id="KW-0539">Nucleus</keyword>
<dbReference type="GO" id="GO:0000976">
    <property type="term" value="F:transcription cis-regulatory region binding"/>
    <property type="evidence" value="ECO:0000318"/>
    <property type="project" value="GO_Central"/>
</dbReference>
<dbReference type="OMA" id="INFKHDH"/>
<accession>A0A251VMS9</accession>
<dbReference type="GO" id="GO:0006952">
    <property type="term" value="P:defense response"/>
    <property type="evidence" value="ECO:0007669"/>
    <property type="project" value="UniProtKB-KW"/>
</dbReference>
<dbReference type="STRING" id="4232.A0A251VMS9"/>
<evidence type="ECO:0000256" key="4">
    <source>
        <dbReference type="ARBA" id="ARBA00023125"/>
    </source>
</evidence>
<keyword evidence="10" id="KW-1185">Reference proteome</keyword>
<dbReference type="PANTHER" id="PTHR31194">
    <property type="entry name" value="SHN SHINE , DNA BINDING / TRANSCRIPTION FACTOR"/>
    <property type="match status" value="1"/>
</dbReference>
<keyword evidence="5" id="KW-0804">Transcription</keyword>
<evidence type="ECO:0000256" key="3">
    <source>
        <dbReference type="ARBA" id="ARBA00023015"/>
    </source>
</evidence>
<dbReference type="PANTHER" id="PTHR31194:SF166">
    <property type="entry name" value="PATHOGENESIS-RELATED GENES TRANSCRIPTIONAL ACTIVATOR PTI6"/>
    <property type="match status" value="1"/>
</dbReference>
<sequence length="267" mass="30204">MVSVHPVKFSEHVLRTNKFVKKPDPPDEPSTTRTTSFNHKIVRITLTDPYATDSSGDELIVTRVKKHVSEINFKHDHRNKRHVRSTSSPEKTFQINFKHDHRKKRHVRSTCSSEKKFRGVRRRPWGRYAAEIRDPLRRKRLWLGTFDTPEEAATVYDQAAVKLKGPAAVTNFGKARNDAVANFVAGEDVTMLQSSVNDAVFSPTSVLPFNDELTLVDGFGYGDMGGFGFDLDIPFDLPEFVASGSYCGDEFGEVDLDDFLVDVRDII</sequence>
<dbReference type="AlphaFoldDB" id="A0A251VMS9"/>
<keyword evidence="2" id="KW-0611">Plant defense</keyword>
<evidence type="ECO:0000256" key="6">
    <source>
        <dbReference type="ARBA" id="ARBA00023242"/>
    </source>
</evidence>
<dbReference type="GO" id="GO:0005634">
    <property type="term" value="C:nucleus"/>
    <property type="evidence" value="ECO:0000318"/>
    <property type="project" value="GO_Central"/>
</dbReference>
<evidence type="ECO:0000259" key="7">
    <source>
        <dbReference type="PROSITE" id="PS51032"/>
    </source>
</evidence>
<evidence type="ECO:0000256" key="2">
    <source>
        <dbReference type="ARBA" id="ARBA00022821"/>
    </source>
</evidence>
<feature type="domain" description="AP2/ERF" evidence="7">
    <location>
        <begin position="116"/>
        <end position="173"/>
    </location>
</feature>
<dbReference type="InterPro" id="IPR050913">
    <property type="entry name" value="AP2/ERF_ERF"/>
</dbReference>
<reference evidence="8" key="3">
    <citation type="submission" date="2020-06" db="EMBL/GenBank/DDBJ databases">
        <title>Helianthus annuus Genome sequencing and assembly Release 2.</title>
        <authorList>
            <person name="Gouzy J."/>
            <person name="Langlade N."/>
            <person name="Munos S."/>
        </authorList>
    </citation>
    <scope>NUCLEOTIDE SEQUENCE</scope>
    <source>
        <tissue evidence="8">Leaves</tissue>
    </source>
</reference>
<keyword evidence="3" id="KW-0805">Transcription regulation</keyword>
<keyword evidence="4" id="KW-0238">DNA-binding</keyword>
<dbReference type="CDD" id="cd00018">
    <property type="entry name" value="AP2"/>
    <property type="match status" value="1"/>
</dbReference>
<reference evidence="9" key="2">
    <citation type="submission" date="2017-02" db="EMBL/GenBank/DDBJ databases">
        <title>Sunflower complete genome.</title>
        <authorList>
            <person name="Langlade N."/>
            <person name="Munos S."/>
        </authorList>
    </citation>
    <scope>NUCLEOTIDE SEQUENCE [LARGE SCALE GENOMIC DNA]</scope>
    <source>
        <tissue evidence="9">Leaves</tissue>
    </source>
</reference>
<dbReference type="PRINTS" id="PR00367">
    <property type="entry name" value="ETHRSPELEMNT"/>
</dbReference>
<dbReference type="InterPro" id="IPR036955">
    <property type="entry name" value="AP2/ERF_dom_sf"/>
</dbReference>
<dbReference type="InterPro" id="IPR001471">
    <property type="entry name" value="AP2/ERF_dom"/>
</dbReference>
<protein>
    <submittedName>
        <fullName evidence="9">Putative pathogenesis-related transcriptional activator PTI6</fullName>
    </submittedName>
    <submittedName>
        <fullName evidence="8">Transcription factor AP2-EREBP family</fullName>
    </submittedName>
</protein>
<dbReference type="InParanoid" id="A0A251VMS9"/>
<evidence type="ECO:0000313" key="10">
    <source>
        <dbReference type="Proteomes" id="UP000215914"/>
    </source>
</evidence>
<dbReference type="Gramene" id="mRNA:HanXRQr2_Chr01g0019471">
    <property type="protein sequence ID" value="CDS:HanXRQr2_Chr01g0019471.1"/>
    <property type="gene ID" value="HanXRQr2_Chr01g0019471"/>
</dbReference>
<evidence type="ECO:0000256" key="1">
    <source>
        <dbReference type="ARBA" id="ARBA00004123"/>
    </source>
</evidence>
<dbReference type="FunFam" id="3.30.730.10:FF:000001">
    <property type="entry name" value="Ethylene-responsive transcription factor 2"/>
    <property type="match status" value="1"/>
</dbReference>
<dbReference type="PIRSF" id="PIRSF038123">
    <property type="entry name" value="PTI6"/>
    <property type="match status" value="1"/>
</dbReference>